<dbReference type="GO" id="GO:0070034">
    <property type="term" value="F:telomerase RNA binding"/>
    <property type="evidence" value="ECO:0007669"/>
    <property type="project" value="TreeGrafter"/>
</dbReference>
<comment type="caution">
    <text evidence="3">The sequence shown here is derived from an EMBL/GenBank/DDBJ whole genome shotgun (WGS) entry which is preliminary data.</text>
</comment>
<dbReference type="GO" id="GO:0000184">
    <property type="term" value="P:nuclear-transcribed mRNA catabolic process, nonsense-mediated decay"/>
    <property type="evidence" value="ECO:0007669"/>
    <property type="project" value="TreeGrafter"/>
</dbReference>
<dbReference type="InterPro" id="IPR018834">
    <property type="entry name" value="DNA/RNA-bd_Est1-type"/>
</dbReference>
<feature type="domain" description="DNA/RNA-binding" evidence="2">
    <location>
        <begin position="292"/>
        <end position="394"/>
    </location>
</feature>
<dbReference type="Pfam" id="PF10373">
    <property type="entry name" value="EST1_DNA_bind"/>
    <property type="match status" value="1"/>
</dbReference>
<dbReference type="STRING" id="1441469.A0A225BAI7"/>
<dbReference type="RefSeq" id="XP_020124056.1">
    <property type="nucleotide sequence ID" value="XM_020260077.1"/>
</dbReference>
<dbReference type="Proteomes" id="UP000214365">
    <property type="component" value="Unassembled WGS sequence"/>
</dbReference>
<dbReference type="InterPro" id="IPR011990">
    <property type="entry name" value="TPR-like_helical_dom_sf"/>
</dbReference>
<dbReference type="InterPro" id="IPR045153">
    <property type="entry name" value="Est1/Ebs1-like"/>
</dbReference>
<reference evidence="3 4" key="1">
    <citation type="submission" date="2015-06" db="EMBL/GenBank/DDBJ databases">
        <title>Talaromyces atroroseus IBT 11181 draft genome.</title>
        <authorList>
            <person name="Rasmussen K.B."/>
            <person name="Rasmussen S."/>
            <person name="Petersen B."/>
            <person name="Sicheritz-Ponten T."/>
            <person name="Mortensen U.H."/>
            <person name="Thrane U."/>
        </authorList>
    </citation>
    <scope>NUCLEOTIDE SEQUENCE [LARGE SCALE GENOMIC DNA]</scope>
    <source>
        <strain evidence="3 4">IBT 11181</strain>
    </source>
</reference>
<dbReference type="PANTHER" id="PTHR15696:SF0">
    <property type="entry name" value="TELOMERASE-BINDING PROTEIN EST1A"/>
    <property type="match status" value="1"/>
</dbReference>
<dbReference type="SUPFAM" id="SSF48452">
    <property type="entry name" value="TPR-like"/>
    <property type="match status" value="1"/>
</dbReference>
<sequence length="680" mass="77463">MSTREISDRMPSGETLHALRITNAKDFYRSTDHEKHPPGFVASANSPGFKELRLRNRASQEYEISSNAAQRSSRGHEFDSSPPGNDNITAKPSNVQRQSVEYAHSSTMRDVHPPTAQPSGIFLQPETHPITEDQLINEVRAIYAGLVMVEKKCIEIVKQQNEKPEELTDLQWQAIIALHRTLLHEHHDFFLASNHPVASETLKELARTYTMPARMWRYGIHSFLELLRKRLPFSLEHMLTFIYMAYAMITLLLESVPAFEETWIECLGDLARYRMAIEEVDMHDREIYTGVARYWYTKAADLNPDVGRIQHHLAVLARPNQLQQLFYYSKALISVQSFTNARDSILLLFNPLLDPARAANKYSKYYPRVLTLFVEAHAALFTRHDVSTFITPAEQFLDQLDKHAGIIGPLFREQGVYIVAANYAAIFDFGHDDAIIPSMFNGLSQRSEMLDKAYKYWQENTACIQTDIACRTTHDQTISNSRQAASFASHFAFTTLDIILERLGDNNTLPCVHVSLAFLWCAAMVPGSMSYIQADVPWARLATFLNALIRPDTDMSEIVENEEEFPAHEADVSWQLPEDFLMHGLCWSRLYHPPGFFSEIAEDDERSIELPSVAVPRTRRCLWLGARLAKFNRWLDYNAESRTFSATAFANDLAVLSGQHQVLRRGLSGQHDADTSMEGA</sequence>
<gene>
    <name evidence="3" type="ORF">UA08_00288</name>
</gene>
<evidence type="ECO:0000313" key="3">
    <source>
        <dbReference type="EMBL" id="OKL63935.1"/>
    </source>
</evidence>
<feature type="region of interest" description="Disordered" evidence="1">
    <location>
        <begin position="61"/>
        <end position="96"/>
    </location>
</feature>
<dbReference type="GeneID" id="31000043"/>
<dbReference type="PANTHER" id="PTHR15696">
    <property type="entry name" value="SMG-7 SUPPRESSOR WITH MORPHOLOGICAL EFFECT ON GENITALIA PROTEIN 7"/>
    <property type="match status" value="1"/>
</dbReference>
<organism evidence="3 4">
    <name type="scientific">Talaromyces atroroseus</name>
    <dbReference type="NCBI Taxonomy" id="1441469"/>
    <lineage>
        <taxon>Eukaryota</taxon>
        <taxon>Fungi</taxon>
        <taxon>Dikarya</taxon>
        <taxon>Ascomycota</taxon>
        <taxon>Pezizomycotina</taxon>
        <taxon>Eurotiomycetes</taxon>
        <taxon>Eurotiomycetidae</taxon>
        <taxon>Eurotiales</taxon>
        <taxon>Trichocomaceae</taxon>
        <taxon>Talaromyces</taxon>
        <taxon>Talaromyces sect. Trachyspermi</taxon>
    </lineage>
</organism>
<accession>A0A225BAI7</accession>
<dbReference type="Gene3D" id="1.25.40.10">
    <property type="entry name" value="Tetratricopeptide repeat domain"/>
    <property type="match status" value="1"/>
</dbReference>
<evidence type="ECO:0000259" key="2">
    <source>
        <dbReference type="Pfam" id="PF10373"/>
    </source>
</evidence>
<dbReference type="FunFam" id="1.25.40.10:FF:000202">
    <property type="entry name" value="Unplaced genomic scaffold supercont1.7, whole genome shotgun sequence"/>
    <property type="match status" value="1"/>
</dbReference>
<dbReference type="OrthoDB" id="2017974at2759"/>
<protein>
    <recommendedName>
        <fullName evidence="2">DNA/RNA-binding domain-containing protein</fullName>
    </recommendedName>
</protein>
<keyword evidence="4" id="KW-1185">Reference proteome</keyword>
<dbReference type="GO" id="GO:0042162">
    <property type="term" value="F:telomeric DNA binding"/>
    <property type="evidence" value="ECO:0007669"/>
    <property type="project" value="TreeGrafter"/>
</dbReference>
<dbReference type="EMBL" id="LFMY01000001">
    <property type="protein sequence ID" value="OKL63935.1"/>
    <property type="molecule type" value="Genomic_DNA"/>
</dbReference>
<feature type="region of interest" description="Disordered" evidence="1">
    <location>
        <begin position="28"/>
        <end position="47"/>
    </location>
</feature>
<feature type="compositionally biased region" description="Polar residues" evidence="1">
    <location>
        <begin position="82"/>
        <end position="96"/>
    </location>
</feature>
<dbReference type="GO" id="GO:0005697">
    <property type="term" value="C:telomerase holoenzyme complex"/>
    <property type="evidence" value="ECO:0007669"/>
    <property type="project" value="TreeGrafter"/>
</dbReference>
<evidence type="ECO:0000313" key="4">
    <source>
        <dbReference type="Proteomes" id="UP000214365"/>
    </source>
</evidence>
<feature type="compositionally biased region" description="Polar residues" evidence="1">
    <location>
        <begin position="61"/>
        <end position="72"/>
    </location>
</feature>
<dbReference type="AlphaFoldDB" id="A0A225BAI7"/>
<proteinExistence type="predicted"/>
<name>A0A225BAI7_TALAT</name>
<feature type="compositionally biased region" description="Basic and acidic residues" evidence="1">
    <location>
        <begin position="28"/>
        <end position="37"/>
    </location>
</feature>
<evidence type="ECO:0000256" key="1">
    <source>
        <dbReference type="SAM" id="MobiDB-lite"/>
    </source>
</evidence>